<dbReference type="Proteomes" id="UP000265566">
    <property type="component" value="Chromosome 2"/>
</dbReference>
<evidence type="ECO:0000313" key="16">
    <source>
        <dbReference type="Proteomes" id="UP000265566"/>
    </source>
</evidence>
<evidence type="ECO:0000313" key="15">
    <source>
        <dbReference type="Proteomes" id="UP000002051"/>
    </source>
</evidence>
<keyword evidence="15" id="KW-1185">Reference proteome</keyword>
<dbReference type="OrthoDB" id="443318at2759"/>
<evidence type="ECO:0000256" key="4">
    <source>
        <dbReference type="ARBA" id="ARBA00022645"/>
    </source>
</evidence>
<evidence type="ECO:0000256" key="5">
    <source>
        <dbReference type="ARBA" id="ARBA00022670"/>
    </source>
</evidence>
<dbReference type="InterPro" id="IPR029058">
    <property type="entry name" value="AB_hydrolase_fold"/>
</dbReference>
<dbReference type="PANTHER" id="PTHR11802:SF281">
    <property type="entry name" value="CARBOXYPEPTIDASE"/>
    <property type="match status" value="1"/>
</dbReference>
<dbReference type="PROSITE" id="PS00131">
    <property type="entry name" value="CARBOXYPEPT_SER_SER"/>
    <property type="match status" value="1"/>
</dbReference>
<dbReference type="EMBL" id="PSQE01000002">
    <property type="protein sequence ID" value="RHN74009.1"/>
    <property type="molecule type" value="Genomic_DNA"/>
</dbReference>
<dbReference type="InterPro" id="IPR018202">
    <property type="entry name" value="Ser_caboxypep_ser_AS"/>
</dbReference>
<reference evidence="14" key="3">
    <citation type="submission" date="2015-04" db="UniProtKB">
        <authorList>
            <consortium name="EnsemblPlants"/>
        </authorList>
    </citation>
    <scope>IDENTIFICATION</scope>
    <source>
        <strain evidence="14">cv. Jemalong A17</strain>
    </source>
</reference>
<evidence type="ECO:0000313" key="14">
    <source>
        <dbReference type="EnsemblPlants" id="KEH37845"/>
    </source>
</evidence>
<evidence type="ECO:0000256" key="6">
    <source>
        <dbReference type="ARBA" id="ARBA00022729"/>
    </source>
</evidence>
<dbReference type="KEGG" id="mtr:25488289"/>
<keyword evidence="9" id="KW-0325">Glycoprotein</keyword>
<evidence type="ECO:0000256" key="1">
    <source>
        <dbReference type="ARBA" id="ARBA00004613"/>
    </source>
</evidence>
<name>A0A072VI90_MEDTR</name>
<comment type="function">
    <text evidence="10">Probable carboxypeptidase.</text>
</comment>
<reference evidence="13" key="5">
    <citation type="journal article" date="2018" name="Nat. Plants">
        <title>Whole-genome landscape of Medicago truncatula symbiotic genes.</title>
        <authorList>
            <person name="Pecrix Y."/>
            <person name="Gamas P."/>
            <person name="Carrere S."/>
        </authorList>
    </citation>
    <scope>NUCLEOTIDE SEQUENCE</scope>
    <source>
        <tissue evidence="13">Leaves</tissue>
    </source>
</reference>
<evidence type="ECO:0000256" key="3">
    <source>
        <dbReference type="ARBA" id="ARBA00022525"/>
    </source>
</evidence>
<evidence type="ECO:0000256" key="8">
    <source>
        <dbReference type="ARBA" id="ARBA00023157"/>
    </source>
</evidence>
<keyword evidence="3" id="KW-0964">Secreted</keyword>
<evidence type="ECO:0000256" key="7">
    <source>
        <dbReference type="ARBA" id="ARBA00022801"/>
    </source>
</evidence>
<dbReference type="GO" id="GO:0005576">
    <property type="term" value="C:extracellular region"/>
    <property type="evidence" value="ECO:0007669"/>
    <property type="project" value="UniProtKB-SubCell"/>
</dbReference>
<dbReference type="Proteomes" id="UP000002051">
    <property type="component" value="Chromosome 2"/>
</dbReference>
<dbReference type="EMBL" id="CM001218">
    <property type="protein sequence ID" value="KEH37845.1"/>
    <property type="molecule type" value="Genomic_DNA"/>
</dbReference>
<feature type="signal peptide" evidence="11">
    <location>
        <begin position="1"/>
        <end position="27"/>
    </location>
</feature>
<keyword evidence="6 11" id="KW-0732">Signal</keyword>
<sequence length="464" mass="51898">MGCSVLLSAVLVLLLSSSIFVFFRGNANHLTTVEEADKVTLPDQPRVVDFEQYGNYITVDENHQRKLFYYFVESTTDPASKPLVLWLNGGPGCSSIGQGAFTEHGPFKPTAMGLGLVENPYSWNRVANMLYLDSPTGVGFSYSANSSDYYLVNDEMTARDNMMFLLGWFSKFPKYQNSEFFITGESYAGHYAPQLAQLILQTQPNIKLKGIMIGNPLLDFDTDFNSRAEYLWSHGLISDSTYSRFTKACNFATYKRQKRIGNISTICSDVYHEVVTSTSRFIDTFDVTSDVCLDFLQAHRLLHPHSGEKMDVCLEDHTAKYLNRQDVQKALHSRVVGMPYWSTCTSVMLYDFQNLENPTLSLLGTLVKAGVRVLAYSGDQDSFIPLTGTRTLVKGLAKDLGLNTTEVYRVWFDGKQVAGWTEVYGGFLSFATIRGAAHAAPFSQPERLLVLFKSFVEGKSPPTS</sequence>
<dbReference type="Gene3D" id="6.10.250.940">
    <property type="match status" value="1"/>
</dbReference>
<protein>
    <recommendedName>
        <fullName evidence="11">Carboxypeptidase</fullName>
        <ecNumber evidence="11">3.4.16.-</ecNumber>
    </recommendedName>
</protein>
<keyword evidence="4 11" id="KW-0121">Carboxypeptidase</keyword>
<gene>
    <name evidence="14" type="primary">25488289</name>
    <name evidence="12" type="ordered locus">MTR_2g449850</name>
    <name evidence="13" type="ORF">MtrunA17_Chr2g0304931</name>
</gene>
<keyword evidence="8" id="KW-1015">Disulfide bond</keyword>
<keyword evidence="7 11" id="KW-0378">Hydrolase</keyword>
<dbReference type="GO" id="GO:0006508">
    <property type="term" value="P:proteolysis"/>
    <property type="evidence" value="ECO:0007669"/>
    <property type="project" value="UniProtKB-KW"/>
</dbReference>
<dbReference type="EC" id="3.4.16.-" evidence="11"/>
<reference evidence="12 15" key="1">
    <citation type="journal article" date="2011" name="Nature">
        <title>The Medicago genome provides insight into the evolution of rhizobial symbioses.</title>
        <authorList>
            <person name="Young N.D."/>
            <person name="Debelle F."/>
            <person name="Oldroyd G.E."/>
            <person name="Geurts R."/>
            <person name="Cannon S.B."/>
            <person name="Udvardi M.K."/>
            <person name="Benedito V.A."/>
            <person name="Mayer K.F."/>
            <person name="Gouzy J."/>
            <person name="Schoof H."/>
            <person name="Van de Peer Y."/>
            <person name="Proost S."/>
            <person name="Cook D.R."/>
            <person name="Meyers B.C."/>
            <person name="Spannagl M."/>
            <person name="Cheung F."/>
            <person name="De Mita S."/>
            <person name="Krishnakumar V."/>
            <person name="Gundlach H."/>
            <person name="Zhou S."/>
            <person name="Mudge J."/>
            <person name="Bharti A.K."/>
            <person name="Murray J.D."/>
            <person name="Naoumkina M.A."/>
            <person name="Rosen B."/>
            <person name="Silverstein K.A."/>
            <person name="Tang H."/>
            <person name="Rombauts S."/>
            <person name="Zhao P.X."/>
            <person name="Zhou P."/>
            <person name="Barbe V."/>
            <person name="Bardou P."/>
            <person name="Bechner M."/>
            <person name="Bellec A."/>
            <person name="Berger A."/>
            <person name="Berges H."/>
            <person name="Bidwell S."/>
            <person name="Bisseling T."/>
            <person name="Choisne N."/>
            <person name="Couloux A."/>
            <person name="Denny R."/>
            <person name="Deshpande S."/>
            <person name="Dai X."/>
            <person name="Doyle J.J."/>
            <person name="Dudez A.M."/>
            <person name="Farmer A.D."/>
            <person name="Fouteau S."/>
            <person name="Franken C."/>
            <person name="Gibelin C."/>
            <person name="Gish J."/>
            <person name="Goldstein S."/>
            <person name="Gonzalez A.J."/>
            <person name="Green P.J."/>
            <person name="Hallab A."/>
            <person name="Hartog M."/>
            <person name="Hua A."/>
            <person name="Humphray S.J."/>
            <person name="Jeong D.H."/>
            <person name="Jing Y."/>
            <person name="Jocker A."/>
            <person name="Kenton S.M."/>
            <person name="Kim D.J."/>
            <person name="Klee K."/>
            <person name="Lai H."/>
            <person name="Lang C."/>
            <person name="Lin S."/>
            <person name="Macmil S.L."/>
            <person name="Magdelenat G."/>
            <person name="Matthews L."/>
            <person name="McCorrison J."/>
            <person name="Monaghan E.L."/>
            <person name="Mun J.H."/>
            <person name="Najar F.Z."/>
            <person name="Nicholson C."/>
            <person name="Noirot C."/>
            <person name="O'Bleness M."/>
            <person name="Paule C.R."/>
            <person name="Poulain J."/>
            <person name="Prion F."/>
            <person name="Qin B."/>
            <person name="Qu C."/>
            <person name="Retzel E.F."/>
            <person name="Riddle C."/>
            <person name="Sallet E."/>
            <person name="Samain S."/>
            <person name="Samson N."/>
            <person name="Sanders I."/>
            <person name="Saurat O."/>
            <person name="Scarpelli C."/>
            <person name="Schiex T."/>
            <person name="Segurens B."/>
            <person name="Severin A.J."/>
            <person name="Sherrier D.J."/>
            <person name="Shi R."/>
            <person name="Sims S."/>
            <person name="Singer S.R."/>
            <person name="Sinharoy S."/>
            <person name="Sterck L."/>
            <person name="Viollet A."/>
            <person name="Wang B.B."/>
            <person name="Wang K."/>
            <person name="Wang M."/>
            <person name="Wang X."/>
            <person name="Warfsmann J."/>
            <person name="Weissenbach J."/>
            <person name="White D.D."/>
            <person name="White J.D."/>
            <person name="Wiley G.B."/>
            <person name="Wincker P."/>
            <person name="Xing Y."/>
            <person name="Yang L."/>
            <person name="Yao Z."/>
            <person name="Ying F."/>
            <person name="Zhai J."/>
            <person name="Zhou L."/>
            <person name="Zuber A."/>
            <person name="Denarie J."/>
            <person name="Dixon R.A."/>
            <person name="May G.D."/>
            <person name="Schwartz D.C."/>
            <person name="Rogers J."/>
            <person name="Quetier F."/>
            <person name="Town C.D."/>
            <person name="Roe B.A."/>
        </authorList>
    </citation>
    <scope>NUCLEOTIDE SEQUENCE [LARGE SCALE GENOMIC DNA]</scope>
    <source>
        <strain evidence="12">A17</strain>
        <strain evidence="14 15">cv. Jemalong A17</strain>
    </source>
</reference>
<dbReference type="FunFam" id="3.40.50.11320:FF:000004">
    <property type="entry name" value="Carboxypeptidase"/>
    <property type="match status" value="1"/>
</dbReference>
<evidence type="ECO:0000313" key="13">
    <source>
        <dbReference type="EMBL" id="RHN74009.1"/>
    </source>
</evidence>
<dbReference type="GO" id="GO:0004185">
    <property type="term" value="F:serine-type carboxypeptidase activity"/>
    <property type="evidence" value="ECO:0000318"/>
    <property type="project" value="GO_Central"/>
</dbReference>
<reference evidence="12 15" key="2">
    <citation type="journal article" date="2014" name="BMC Genomics">
        <title>An improved genome release (version Mt4.0) for the model legume Medicago truncatula.</title>
        <authorList>
            <person name="Tang H."/>
            <person name="Krishnakumar V."/>
            <person name="Bidwell S."/>
            <person name="Rosen B."/>
            <person name="Chan A."/>
            <person name="Zhou S."/>
            <person name="Gentzbittel L."/>
            <person name="Childs K.L."/>
            <person name="Yandell M."/>
            <person name="Gundlach H."/>
            <person name="Mayer K.F."/>
            <person name="Schwartz D.C."/>
            <person name="Town C.D."/>
        </authorList>
    </citation>
    <scope>GENOME REANNOTATION</scope>
    <source>
        <strain evidence="12">A17</strain>
        <strain evidence="14 15">cv. Jemalong A17</strain>
    </source>
</reference>
<keyword evidence="5 11" id="KW-0645">Protease</keyword>
<dbReference type="SUPFAM" id="SSF53474">
    <property type="entry name" value="alpha/beta-Hydrolases"/>
    <property type="match status" value="1"/>
</dbReference>
<comment type="subcellular location">
    <subcellularLocation>
        <location evidence="1">Secreted</location>
    </subcellularLocation>
</comment>
<dbReference type="Gramene" id="rna9934">
    <property type="protein sequence ID" value="RHN74009.1"/>
    <property type="gene ID" value="gene9934"/>
</dbReference>
<dbReference type="HOGENOM" id="CLU_008523_13_1_1"/>
<evidence type="ECO:0000256" key="10">
    <source>
        <dbReference type="ARBA" id="ARBA00037399"/>
    </source>
</evidence>
<dbReference type="Gene3D" id="3.40.50.11320">
    <property type="match status" value="1"/>
</dbReference>
<evidence type="ECO:0000256" key="2">
    <source>
        <dbReference type="ARBA" id="ARBA00009431"/>
    </source>
</evidence>
<dbReference type="AlphaFoldDB" id="A0A072VI90"/>
<comment type="similarity">
    <text evidence="2 11">Belongs to the peptidase S10 family.</text>
</comment>
<accession>A0A072VI90</accession>
<dbReference type="FunFam" id="3.40.50.1820:FF:000453">
    <property type="entry name" value="Carboxypeptidase"/>
    <property type="match status" value="1"/>
</dbReference>
<dbReference type="Pfam" id="PF00450">
    <property type="entry name" value="Peptidase_S10"/>
    <property type="match status" value="1"/>
</dbReference>
<dbReference type="EnsemblPlants" id="KEH37845">
    <property type="protein sequence ID" value="KEH37845"/>
    <property type="gene ID" value="MTR_2g449850"/>
</dbReference>
<dbReference type="PANTHER" id="PTHR11802">
    <property type="entry name" value="SERINE PROTEASE FAMILY S10 SERINE CARBOXYPEPTIDASE"/>
    <property type="match status" value="1"/>
</dbReference>
<feature type="chain" id="PRO_5014483390" description="Carboxypeptidase" evidence="11">
    <location>
        <begin position="28"/>
        <end position="464"/>
    </location>
</feature>
<dbReference type="Gene3D" id="3.40.50.1820">
    <property type="entry name" value="alpha/beta hydrolase"/>
    <property type="match status" value="1"/>
</dbReference>
<dbReference type="InterPro" id="IPR001563">
    <property type="entry name" value="Peptidase_S10"/>
</dbReference>
<proteinExistence type="inferred from homology"/>
<evidence type="ECO:0000313" key="12">
    <source>
        <dbReference type="EMBL" id="KEH37845.1"/>
    </source>
</evidence>
<dbReference type="PRINTS" id="PR00724">
    <property type="entry name" value="CRBOXYPTASEC"/>
</dbReference>
<organism evidence="12 15">
    <name type="scientific">Medicago truncatula</name>
    <name type="common">Barrel medic</name>
    <name type="synonym">Medicago tribuloides</name>
    <dbReference type="NCBI Taxonomy" id="3880"/>
    <lineage>
        <taxon>Eukaryota</taxon>
        <taxon>Viridiplantae</taxon>
        <taxon>Streptophyta</taxon>
        <taxon>Embryophyta</taxon>
        <taxon>Tracheophyta</taxon>
        <taxon>Spermatophyta</taxon>
        <taxon>Magnoliopsida</taxon>
        <taxon>eudicotyledons</taxon>
        <taxon>Gunneridae</taxon>
        <taxon>Pentapetalae</taxon>
        <taxon>rosids</taxon>
        <taxon>fabids</taxon>
        <taxon>Fabales</taxon>
        <taxon>Fabaceae</taxon>
        <taxon>Papilionoideae</taxon>
        <taxon>50 kb inversion clade</taxon>
        <taxon>NPAAA clade</taxon>
        <taxon>Hologalegina</taxon>
        <taxon>IRL clade</taxon>
        <taxon>Trifolieae</taxon>
        <taxon>Medicago</taxon>
    </lineage>
</organism>
<evidence type="ECO:0000256" key="9">
    <source>
        <dbReference type="ARBA" id="ARBA00023180"/>
    </source>
</evidence>
<evidence type="ECO:0000256" key="11">
    <source>
        <dbReference type="RuleBase" id="RU361156"/>
    </source>
</evidence>
<reference evidence="16" key="4">
    <citation type="journal article" date="2018" name="Nat. Plants">
        <title>Whole-genome landscape of Medicago truncatula symbiotic genes.</title>
        <authorList>
            <person name="Pecrix Y."/>
            <person name="Staton S.E."/>
            <person name="Sallet E."/>
            <person name="Lelandais-Briere C."/>
            <person name="Moreau S."/>
            <person name="Carrere S."/>
            <person name="Blein T."/>
            <person name="Jardinaud M.F."/>
            <person name="Latrasse D."/>
            <person name="Zouine M."/>
            <person name="Zahm M."/>
            <person name="Kreplak J."/>
            <person name="Mayjonade B."/>
            <person name="Satge C."/>
            <person name="Perez M."/>
            <person name="Cauet S."/>
            <person name="Marande W."/>
            <person name="Chantry-Darmon C."/>
            <person name="Lopez-Roques C."/>
            <person name="Bouchez O."/>
            <person name="Berard A."/>
            <person name="Debelle F."/>
            <person name="Munos S."/>
            <person name="Bendahmane A."/>
            <person name="Berges H."/>
            <person name="Niebel A."/>
            <person name="Buitink J."/>
            <person name="Frugier F."/>
            <person name="Benhamed M."/>
            <person name="Crespi M."/>
            <person name="Gouzy J."/>
            <person name="Gamas P."/>
        </authorList>
    </citation>
    <scope>NUCLEOTIDE SEQUENCE [LARGE SCALE GENOMIC DNA]</scope>
    <source>
        <strain evidence="16">cv. Jemalong A17</strain>
    </source>
</reference>